<keyword evidence="2" id="KW-0165">Cleavage on pair of basic residues</keyword>
<dbReference type="FunCoup" id="A0A6L2PAC4">
    <property type="interactions" value="142"/>
</dbReference>
<gene>
    <name evidence="7" type="ORF">Cfor_01236</name>
</gene>
<comment type="subunit">
    <text evidence="1">Heterodimer of a B chain and an A chain linked by two disulfide bonds.</text>
</comment>
<keyword evidence="4" id="KW-1015">Disulfide bond</keyword>
<feature type="domain" description="Insulin-like" evidence="6">
    <location>
        <begin position="37"/>
        <end position="142"/>
    </location>
</feature>
<reference evidence="8" key="1">
    <citation type="submission" date="2020-01" db="EMBL/GenBank/DDBJ databases">
        <title>Draft genome sequence of the Termite Coptotermes fromosanus.</title>
        <authorList>
            <person name="Itakura S."/>
            <person name="Yosikawa Y."/>
            <person name="Umezawa K."/>
        </authorList>
    </citation>
    <scope>NUCLEOTIDE SEQUENCE [LARGE SCALE GENOMIC DNA]</scope>
</reference>
<evidence type="ECO:0000313" key="7">
    <source>
        <dbReference type="EMBL" id="GFG29353.1"/>
    </source>
</evidence>
<dbReference type="Proteomes" id="UP000502823">
    <property type="component" value="Unassembled WGS sequence"/>
</dbReference>
<dbReference type="GO" id="GO:0005179">
    <property type="term" value="F:hormone activity"/>
    <property type="evidence" value="ECO:0007669"/>
    <property type="project" value="InterPro"/>
</dbReference>
<dbReference type="InterPro" id="IPR036438">
    <property type="entry name" value="Insulin-like_sf"/>
</dbReference>
<evidence type="ECO:0000313" key="8">
    <source>
        <dbReference type="Proteomes" id="UP000502823"/>
    </source>
</evidence>
<name>A0A6L2PAC4_COPFO</name>
<dbReference type="InterPro" id="IPR016179">
    <property type="entry name" value="Insulin-like"/>
</dbReference>
<comment type="caution">
    <text evidence="7">The sequence shown here is derived from an EMBL/GenBank/DDBJ whole genome shotgun (WGS) entry which is preliminary data.</text>
</comment>
<dbReference type="PANTHER" id="PTHR13647:SF4">
    <property type="entry name" value="INSULIN-LIKE PEPTIDE 1-RELATED"/>
    <property type="match status" value="1"/>
</dbReference>
<evidence type="ECO:0000256" key="3">
    <source>
        <dbReference type="ARBA" id="ARBA00022729"/>
    </source>
</evidence>
<organism evidence="7 8">
    <name type="scientific">Coptotermes formosanus</name>
    <name type="common">Formosan subterranean termite</name>
    <dbReference type="NCBI Taxonomy" id="36987"/>
    <lineage>
        <taxon>Eukaryota</taxon>
        <taxon>Metazoa</taxon>
        <taxon>Ecdysozoa</taxon>
        <taxon>Arthropoda</taxon>
        <taxon>Hexapoda</taxon>
        <taxon>Insecta</taxon>
        <taxon>Pterygota</taxon>
        <taxon>Neoptera</taxon>
        <taxon>Polyneoptera</taxon>
        <taxon>Dictyoptera</taxon>
        <taxon>Blattodea</taxon>
        <taxon>Blattoidea</taxon>
        <taxon>Termitoidae</taxon>
        <taxon>Rhinotermitidae</taxon>
        <taxon>Coptotermes</taxon>
    </lineage>
</organism>
<proteinExistence type="predicted"/>
<keyword evidence="3 5" id="KW-0732">Signal</keyword>
<feature type="signal peptide" evidence="5">
    <location>
        <begin position="1"/>
        <end position="18"/>
    </location>
</feature>
<dbReference type="PANTHER" id="PTHR13647">
    <property type="entry name" value="INSULIN-LIKE PEPTIDE 2-RELATED"/>
    <property type="match status" value="1"/>
</dbReference>
<accession>A0A6L2PAC4</accession>
<dbReference type="Gene3D" id="1.10.100.10">
    <property type="entry name" value="Insulin-like"/>
    <property type="match status" value="1"/>
</dbReference>
<dbReference type="AlphaFoldDB" id="A0A6L2PAC4"/>
<sequence>MWRLCLSVVLIGVICVCALPENPSLMSKLVQKRETQQRLCGNNLVAILRLLCQSKYHGMFERRKRDTHMFHSRSPQDLDTLQWIQSQAEEEVPKTKFPFRSRSVANTFKNRSLRRLKRNSGGVADECCINKGCTLGELREYCAER</sequence>
<dbReference type="Pfam" id="PF00049">
    <property type="entry name" value="Insulin"/>
    <property type="match status" value="1"/>
</dbReference>
<evidence type="ECO:0000259" key="6">
    <source>
        <dbReference type="SMART" id="SM00078"/>
    </source>
</evidence>
<feature type="chain" id="PRO_5026821400" description="Insulin-like domain-containing protein" evidence="5">
    <location>
        <begin position="19"/>
        <end position="145"/>
    </location>
</feature>
<evidence type="ECO:0000256" key="1">
    <source>
        <dbReference type="ARBA" id="ARBA00011207"/>
    </source>
</evidence>
<dbReference type="SUPFAM" id="SSF56994">
    <property type="entry name" value="Insulin-like"/>
    <property type="match status" value="1"/>
</dbReference>
<dbReference type="SMART" id="SM00078">
    <property type="entry name" value="IlGF"/>
    <property type="match status" value="1"/>
</dbReference>
<evidence type="ECO:0000256" key="2">
    <source>
        <dbReference type="ARBA" id="ARBA00022685"/>
    </source>
</evidence>
<evidence type="ECO:0000256" key="4">
    <source>
        <dbReference type="ARBA" id="ARBA00023157"/>
    </source>
</evidence>
<evidence type="ECO:0000256" key="5">
    <source>
        <dbReference type="SAM" id="SignalP"/>
    </source>
</evidence>
<dbReference type="GO" id="GO:0005576">
    <property type="term" value="C:extracellular region"/>
    <property type="evidence" value="ECO:0007669"/>
    <property type="project" value="InterPro"/>
</dbReference>
<keyword evidence="8" id="KW-1185">Reference proteome</keyword>
<dbReference type="OrthoDB" id="6330326at2759"/>
<dbReference type="EMBL" id="BLKM01006964">
    <property type="protein sequence ID" value="GFG29353.1"/>
    <property type="molecule type" value="Genomic_DNA"/>
</dbReference>
<protein>
    <recommendedName>
        <fullName evidence="6">Insulin-like domain-containing protein</fullName>
    </recommendedName>
</protein>
<dbReference type="InParanoid" id="A0A6L2PAC4"/>